<feature type="compositionally biased region" description="Low complexity" evidence="1">
    <location>
        <begin position="272"/>
        <end position="282"/>
    </location>
</feature>
<dbReference type="Proteomes" id="UP001229421">
    <property type="component" value="Unassembled WGS sequence"/>
</dbReference>
<dbReference type="PANTHER" id="PTHR31871:SF61">
    <property type="entry name" value="OS06G0705300 PROTEIN"/>
    <property type="match status" value="1"/>
</dbReference>
<comment type="caution">
    <text evidence="3">The sequence shown here is derived from an EMBL/GenBank/DDBJ whole genome shotgun (WGS) entry which is preliminary data.</text>
</comment>
<proteinExistence type="predicted"/>
<dbReference type="NCBIfam" id="TIGR01589">
    <property type="entry name" value="A_thal_3526"/>
    <property type="match status" value="1"/>
</dbReference>
<feature type="transmembrane region" description="Helical" evidence="2">
    <location>
        <begin position="6"/>
        <end position="24"/>
    </location>
</feature>
<feature type="compositionally biased region" description="Polar residues" evidence="1">
    <location>
        <begin position="243"/>
        <end position="258"/>
    </location>
</feature>
<feature type="region of interest" description="Disordered" evidence="1">
    <location>
        <begin position="183"/>
        <end position="334"/>
    </location>
</feature>
<gene>
    <name evidence="3" type="ORF">QVD17_37567</name>
</gene>
<feature type="compositionally biased region" description="Low complexity" evidence="1">
    <location>
        <begin position="298"/>
        <end position="308"/>
    </location>
</feature>
<organism evidence="3 4">
    <name type="scientific">Tagetes erecta</name>
    <name type="common">African marigold</name>
    <dbReference type="NCBI Taxonomy" id="13708"/>
    <lineage>
        <taxon>Eukaryota</taxon>
        <taxon>Viridiplantae</taxon>
        <taxon>Streptophyta</taxon>
        <taxon>Embryophyta</taxon>
        <taxon>Tracheophyta</taxon>
        <taxon>Spermatophyta</taxon>
        <taxon>Magnoliopsida</taxon>
        <taxon>eudicotyledons</taxon>
        <taxon>Gunneridae</taxon>
        <taxon>Pentapetalae</taxon>
        <taxon>asterids</taxon>
        <taxon>campanulids</taxon>
        <taxon>Asterales</taxon>
        <taxon>Asteraceae</taxon>
        <taxon>Asteroideae</taxon>
        <taxon>Heliantheae alliance</taxon>
        <taxon>Tageteae</taxon>
        <taxon>Tagetes</taxon>
    </lineage>
</organism>
<accession>A0AAD8JW97</accession>
<keyword evidence="2" id="KW-1133">Transmembrane helix</keyword>
<keyword evidence="2" id="KW-0812">Transmembrane</keyword>
<reference evidence="3" key="1">
    <citation type="journal article" date="2023" name="bioRxiv">
        <title>Improved chromosome-level genome assembly for marigold (Tagetes erecta).</title>
        <authorList>
            <person name="Jiang F."/>
            <person name="Yuan L."/>
            <person name="Wang S."/>
            <person name="Wang H."/>
            <person name="Xu D."/>
            <person name="Wang A."/>
            <person name="Fan W."/>
        </authorList>
    </citation>
    <scope>NUCLEOTIDE SEQUENCE</scope>
    <source>
        <strain evidence="3">WSJ</strain>
        <tissue evidence="3">Leaf</tissue>
    </source>
</reference>
<feature type="compositionally biased region" description="Polar residues" evidence="1">
    <location>
        <begin position="219"/>
        <end position="234"/>
    </location>
</feature>
<keyword evidence="4" id="KW-1185">Reference proteome</keyword>
<dbReference type="PANTHER" id="PTHR31871">
    <property type="entry name" value="OS02G0137100 PROTEIN"/>
    <property type="match status" value="1"/>
</dbReference>
<dbReference type="EMBL" id="JAUHHV010000010">
    <property type="protein sequence ID" value="KAK1411023.1"/>
    <property type="molecule type" value="Genomic_DNA"/>
</dbReference>
<keyword evidence="2" id="KW-0472">Membrane</keyword>
<feature type="compositionally biased region" description="Low complexity" evidence="1">
    <location>
        <begin position="324"/>
        <end position="334"/>
    </location>
</feature>
<dbReference type="AlphaFoldDB" id="A0AAD8JW97"/>
<evidence type="ECO:0000313" key="4">
    <source>
        <dbReference type="Proteomes" id="UP001229421"/>
    </source>
</evidence>
<name>A0AAD8JW97_TARER</name>
<sequence>MHVVIVALIICELCFINLALVAFYRFSFVDRVHNLALVALDEPKGKIGIIITVATNLIEECMGHHMSKEEVMDHLYVQLKIEPYVTNLIWGELEKQNKEFFVDYKMKLIMNEQQENELMKNTTASAAESSGTKMPPASLTSNCNLFLKLHDYAQMHRRWMHFYELQFDQEQLGSLLHLFHAPADHDANPAPPATDNQQPGSDSGSSSDHQPNPAPPATDNEQPGSDSGSSSDHQPNPAPPATDNEQPGSGSGSSSDHQPNPAPPATDNQQPGSDSGSGSSSDHQPNPAPPATDNEQPGSDSGSGSSSDHQPNPAPPATDNEQPGSDSGSGSSSG</sequence>
<protein>
    <submittedName>
        <fullName evidence="3">Uncharacterized protein</fullName>
    </submittedName>
</protein>
<evidence type="ECO:0000256" key="2">
    <source>
        <dbReference type="SAM" id="Phobius"/>
    </source>
</evidence>
<dbReference type="InterPro" id="IPR006476">
    <property type="entry name" value="CHP01589_pln"/>
</dbReference>
<evidence type="ECO:0000256" key="1">
    <source>
        <dbReference type="SAM" id="MobiDB-lite"/>
    </source>
</evidence>
<evidence type="ECO:0000313" key="3">
    <source>
        <dbReference type="EMBL" id="KAK1411023.1"/>
    </source>
</evidence>
<dbReference type="Pfam" id="PF09713">
    <property type="entry name" value="A_thal_3526"/>
    <property type="match status" value="1"/>
</dbReference>
<feature type="compositionally biased region" description="Low complexity" evidence="1">
    <location>
        <begin position="193"/>
        <end position="208"/>
    </location>
</feature>